<name>A0A6F8TA96_9GAMM</name>
<dbReference type="KEGG" id="lant:TUM19329_32670"/>
<sequence length="251" mass="27918">MVQLIEQHLSSKSINVLMGTEIDASKLTSSLTLFREVASFLDSETGARLHNFTDLKKSCDNIFAMIAKQGFFPCEQTQSYLESHMRHGLARTVITPSVAQTSLFEPPVILKTNHDEPPVTSVENKRSAEVISPLISQLQGYIDMRRNEWSFHYNFLGVVSFIYLIMDTFSGTDHFHKKSRDVKINAATKLQQLLDPTAPEPNTNLTDAEVAALKEGRLGVLVAGHGELESLIKNAPKKPIVEDSSAMRFGV</sequence>
<dbReference type="EMBL" id="AP022839">
    <property type="protein sequence ID" value="BCA96906.1"/>
    <property type="molecule type" value="Genomic_DNA"/>
</dbReference>
<evidence type="ECO:0000313" key="2">
    <source>
        <dbReference type="Proteomes" id="UP000502894"/>
    </source>
</evidence>
<proteinExistence type="predicted"/>
<evidence type="ECO:0000313" key="1">
    <source>
        <dbReference type="EMBL" id="BCA96906.1"/>
    </source>
</evidence>
<dbReference type="AlphaFoldDB" id="A0A6F8TA96"/>
<accession>A0A6F8TA96</accession>
<gene>
    <name evidence="1" type="ORF">TUM19329_32670</name>
</gene>
<keyword evidence="2" id="KW-1185">Reference proteome</keyword>
<reference evidence="1" key="1">
    <citation type="journal article" date="2020" name="Microbiol. Resour. Announc.">
        <title>Complete Genome Sequence of Novel Psychrotolerant Legionella Strain TUM19329, Isolated from Antarctic Lake Sediment.</title>
        <authorList>
            <person name="Shimada S."/>
            <person name="Nakai R."/>
            <person name="Aoki K."/>
            <person name="Shimoeda N."/>
            <person name="Ohno G."/>
            <person name="Miyazaki Y."/>
            <person name="Kudoh S."/>
            <person name="Imura S."/>
            <person name="Watanabe K."/>
            <person name="Ishii Y."/>
            <person name="Tateda K."/>
        </authorList>
    </citation>
    <scope>NUCLEOTIDE SEQUENCE [LARGE SCALE GENOMIC DNA]</scope>
    <source>
        <strain evidence="1">TUM19329</strain>
    </source>
</reference>
<organism evidence="1 2">
    <name type="scientific">Legionella antarctica</name>
    <dbReference type="NCBI Taxonomy" id="2708020"/>
    <lineage>
        <taxon>Bacteria</taxon>
        <taxon>Pseudomonadati</taxon>
        <taxon>Pseudomonadota</taxon>
        <taxon>Gammaproteobacteria</taxon>
        <taxon>Legionellales</taxon>
        <taxon>Legionellaceae</taxon>
        <taxon>Legionella</taxon>
    </lineage>
</organism>
<protein>
    <submittedName>
        <fullName evidence="1">Uncharacterized protein</fullName>
    </submittedName>
</protein>
<dbReference type="Proteomes" id="UP000502894">
    <property type="component" value="Chromosome"/>
</dbReference>